<evidence type="ECO:0000313" key="1">
    <source>
        <dbReference type="EMBL" id="OLP72987.1"/>
    </source>
</evidence>
<organism evidence="1 2">
    <name type="scientific">Symbiodinium microadriaticum</name>
    <name type="common">Dinoflagellate</name>
    <name type="synonym">Zooxanthella microadriatica</name>
    <dbReference type="NCBI Taxonomy" id="2951"/>
    <lineage>
        <taxon>Eukaryota</taxon>
        <taxon>Sar</taxon>
        <taxon>Alveolata</taxon>
        <taxon>Dinophyceae</taxon>
        <taxon>Suessiales</taxon>
        <taxon>Symbiodiniaceae</taxon>
        <taxon>Symbiodinium</taxon>
    </lineage>
</organism>
<dbReference type="EMBL" id="LSRX01006759">
    <property type="protein sequence ID" value="OLP72987.1"/>
    <property type="molecule type" value="Genomic_DNA"/>
</dbReference>
<feature type="non-terminal residue" evidence="1">
    <location>
        <position position="36"/>
    </location>
</feature>
<reference evidence="1 2" key="1">
    <citation type="submission" date="2016-02" db="EMBL/GenBank/DDBJ databases">
        <title>Genome analysis of coral dinoflagellate symbionts highlights evolutionary adaptations to a symbiotic lifestyle.</title>
        <authorList>
            <person name="Aranda M."/>
            <person name="Li Y."/>
            <person name="Liew Y.J."/>
            <person name="Baumgarten S."/>
            <person name="Simakov O."/>
            <person name="Wilson M."/>
            <person name="Piel J."/>
            <person name="Ashoor H."/>
            <person name="Bougouffa S."/>
            <person name="Bajic V.B."/>
            <person name="Ryu T."/>
            <person name="Ravasi T."/>
            <person name="Bayer T."/>
            <person name="Micklem G."/>
            <person name="Kim H."/>
            <person name="Bhak J."/>
            <person name="Lajeunesse T.C."/>
            <person name="Voolstra C.R."/>
        </authorList>
    </citation>
    <scope>NUCLEOTIDE SEQUENCE [LARGE SCALE GENOMIC DNA]</scope>
    <source>
        <strain evidence="1 2">CCMP2467</strain>
    </source>
</reference>
<accession>A0A1Q9BQM0</accession>
<protein>
    <submittedName>
        <fullName evidence="1">Uncharacterized protein</fullName>
    </submittedName>
</protein>
<dbReference type="Proteomes" id="UP000186817">
    <property type="component" value="Unassembled WGS sequence"/>
</dbReference>
<evidence type="ECO:0000313" key="2">
    <source>
        <dbReference type="Proteomes" id="UP000186817"/>
    </source>
</evidence>
<sequence>MLQPGISGMASRSVLLRAAAPLPTCLTKDFISLSSP</sequence>
<proteinExistence type="predicted"/>
<keyword evidence="2" id="KW-1185">Reference proteome</keyword>
<dbReference type="AlphaFoldDB" id="A0A1Q9BQM0"/>
<name>A0A1Q9BQM0_SYMMI</name>
<gene>
    <name evidence="1" type="ORF">AK812_SmicGene47965</name>
</gene>
<comment type="caution">
    <text evidence="1">The sequence shown here is derived from an EMBL/GenBank/DDBJ whole genome shotgun (WGS) entry which is preliminary data.</text>
</comment>